<dbReference type="OrthoDB" id="5972746at2759"/>
<dbReference type="SUPFAM" id="SSF54695">
    <property type="entry name" value="POZ domain"/>
    <property type="match status" value="1"/>
</dbReference>
<keyword evidence="1" id="KW-0175">Coiled coil</keyword>
<evidence type="ECO:0000313" key="3">
    <source>
        <dbReference type="EnsemblMetazoa" id="XP_020893155.1"/>
    </source>
</evidence>
<dbReference type="GeneID" id="110232320"/>
<accession>A0A913WRU4</accession>
<dbReference type="InterPro" id="IPR011333">
    <property type="entry name" value="SKP1/BTB/POZ_sf"/>
</dbReference>
<feature type="coiled-coil region" evidence="1">
    <location>
        <begin position="166"/>
        <end position="193"/>
    </location>
</feature>
<sequence>MQKKGSEPSFEDPWHMSDVILCVEDKRFHVHKSTLSMWSPVFEKMFTSPNIDRTGNEITLHGKKSNEIKDMLLVIYPTSKKVTEENCYYLLSLAQEYQMEQLSERCESYLLRREKTPFQAIDFLVIAHTFNMTELRRQCIEIAKHMSLSELRKHEKYLQIEPEYGRQLAERRIEMLELKVSALEGKANSARKELKESCETAVKDLGRFYYRQKYPDGRQNLRAYNECSRLLEEVAHEDGGVCVMFNLLQQKLKKIYEPQHM</sequence>
<dbReference type="InterPro" id="IPR000210">
    <property type="entry name" value="BTB/POZ_dom"/>
</dbReference>
<organism evidence="3 4">
    <name type="scientific">Exaiptasia diaphana</name>
    <name type="common">Tropical sea anemone</name>
    <name type="synonym">Aiptasia pulchella</name>
    <dbReference type="NCBI Taxonomy" id="2652724"/>
    <lineage>
        <taxon>Eukaryota</taxon>
        <taxon>Metazoa</taxon>
        <taxon>Cnidaria</taxon>
        <taxon>Anthozoa</taxon>
        <taxon>Hexacorallia</taxon>
        <taxon>Actiniaria</taxon>
        <taxon>Aiptasiidae</taxon>
        <taxon>Exaiptasia</taxon>
    </lineage>
</organism>
<dbReference type="KEGG" id="epa:110232320"/>
<dbReference type="AlphaFoldDB" id="A0A913WRU4"/>
<dbReference type="OMA" id="TEENCYY"/>
<dbReference type="PANTHER" id="PTHR22744">
    <property type="entry name" value="HELIX LOOP HELIX PROTEIN 21-RELATED"/>
    <property type="match status" value="1"/>
</dbReference>
<name>A0A913WRU4_EXADI</name>
<dbReference type="Proteomes" id="UP000887567">
    <property type="component" value="Unplaced"/>
</dbReference>
<dbReference type="RefSeq" id="XP_020893155.1">
    <property type="nucleotide sequence ID" value="XM_021037496.2"/>
</dbReference>
<dbReference type="PANTHER" id="PTHR22744:SF17">
    <property type="entry name" value="BTB DOMAIN-CONTAINING PROTEIN"/>
    <property type="match status" value="1"/>
</dbReference>
<proteinExistence type="predicted"/>
<dbReference type="SMART" id="SM00225">
    <property type="entry name" value="BTB"/>
    <property type="match status" value="1"/>
</dbReference>
<feature type="domain" description="BTB" evidence="2">
    <location>
        <begin position="17"/>
        <end position="84"/>
    </location>
</feature>
<protein>
    <recommendedName>
        <fullName evidence="2">BTB domain-containing protein</fullName>
    </recommendedName>
</protein>
<dbReference type="Pfam" id="PF00651">
    <property type="entry name" value="BTB"/>
    <property type="match status" value="1"/>
</dbReference>
<reference evidence="3" key="1">
    <citation type="submission" date="2022-11" db="UniProtKB">
        <authorList>
            <consortium name="EnsemblMetazoa"/>
        </authorList>
    </citation>
    <scope>IDENTIFICATION</scope>
</reference>
<dbReference type="PROSITE" id="PS50097">
    <property type="entry name" value="BTB"/>
    <property type="match status" value="1"/>
</dbReference>
<evidence type="ECO:0000313" key="4">
    <source>
        <dbReference type="Proteomes" id="UP000887567"/>
    </source>
</evidence>
<keyword evidence="4" id="KW-1185">Reference proteome</keyword>
<dbReference type="Gene3D" id="3.30.710.10">
    <property type="entry name" value="Potassium Channel Kv1.1, Chain A"/>
    <property type="match status" value="1"/>
</dbReference>
<evidence type="ECO:0000259" key="2">
    <source>
        <dbReference type="PROSITE" id="PS50097"/>
    </source>
</evidence>
<evidence type="ECO:0000256" key="1">
    <source>
        <dbReference type="SAM" id="Coils"/>
    </source>
</evidence>
<dbReference type="EnsemblMetazoa" id="XM_021037496.2">
    <property type="protein sequence ID" value="XP_020893155.1"/>
    <property type="gene ID" value="LOC110232320"/>
</dbReference>